<keyword evidence="2" id="KW-1133">Transmembrane helix</keyword>
<feature type="region of interest" description="Disordered" evidence="1">
    <location>
        <begin position="91"/>
        <end position="121"/>
    </location>
</feature>
<keyword evidence="4" id="KW-1185">Reference proteome</keyword>
<evidence type="ECO:0000313" key="4">
    <source>
        <dbReference type="Proteomes" id="UP000184073"/>
    </source>
</evidence>
<dbReference type="STRING" id="1036611.A0A1L9PLD5"/>
<feature type="compositionally biased region" description="Polar residues" evidence="1">
    <location>
        <begin position="351"/>
        <end position="371"/>
    </location>
</feature>
<feature type="compositionally biased region" description="Pro residues" evidence="1">
    <location>
        <begin position="95"/>
        <end position="107"/>
    </location>
</feature>
<dbReference type="EMBL" id="KV878129">
    <property type="protein sequence ID" value="OJJ02256.1"/>
    <property type="molecule type" value="Genomic_DNA"/>
</dbReference>
<dbReference type="GO" id="GO:0005886">
    <property type="term" value="C:plasma membrane"/>
    <property type="evidence" value="ECO:0007669"/>
    <property type="project" value="TreeGrafter"/>
</dbReference>
<name>A0A1L9PLD5_ASPVE</name>
<dbReference type="InterPro" id="IPR037504">
    <property type="entry name" value="PSI_induc_2"/>
</dbReference>
<evidence type="ECO:0000256" key="2">
    <source>
        <dbReference type="SAM" id="Phobius"/>
    </source>
</evidence>
<gene>
    <name evidence="3" type="ORF">ASPVEDRAFT_83765</name>
</gene>
<dbReference type="VEuPathDB" id="FungiDB:ASPVEDRAFT_83765"/>
<dbReference type="GO" id="GO:0005935">
    <property type="term" value="C:cellular bud neck"/>
    <property type="evidence" value="ECO:0007669"/>
    <property type="project" value="TreeGrafter"/>
</dbReference>
<dbReference type="GeneID" id="63732956"/>
<reference evidence="4" key="1">
    <citation type="journal article" date="2017" name="Genome Biol.">
        <title>Comparative genomics reveals high biological diversity and specific adaptations in the industrially and medically important fungal genus Aspergillus.</title>
        <authorList>
            <person name="de Vries R.P."/>
            <person name="Riley R."/>
            <person name="Wiebenga A."/>
            <person name="Aguilar-Osorio G."/>
            <person name="Amillis S."/>
            <person name="Uchima C.A."/>
            <person name="Anderluh G."/>
            <person name="Asadollahi M."/>
            <person name="Askin M."/>
            <person name="Barry K."/>
            <person name="Battaglia E."/>
            <person name="Bayram O."/>
            <person name="Benocci T."/>
            <person name="Braus-Stromeyer S.A."/>
            <person name="Caldana C."/>
            <person name="Canovas D."/>
            <person name="Cerqueira G.C."/>
            <person name="Chen F."/>
            <person name="Chen W."/>
            <person name="Choi C."/>
            <person name="Clum A."/>
            <person name="Dos Santos R.A."/>
            <person name="Damasio A.R."/>
            <person name="Diallinas G."/>
            <person name="Emri T."/>
            <person name="Fekete E."/>
            <person name="Flipphi M."/>
            <person name="Freyberg S."/>
            <person name="Gallo A."/>
            <person name="Gournas C."/>
            <person name="Habgood R."/>
            <person name="Hainaut M."/>
            <person name="Harispe M.L."/>
            <person name="Henrissat B."/>
            <person name="Hilden K.S."/>
            <person name="Hope R."/>
            <person name="Hossain A."/>
            <person name="Karabika E."/>
            <person name="Karaffa L."/>
            <person name="Karanyi Z."/>
            <person name="Krasevec N."/>
            <person name="Kuo A."/>
            <person name="Kusch H."/>
            <person name="LaButti K."/>
            <person name="Lagendijk E.L."/>
            <person name="Lapidus A."/>
            <person name="Levasseur A."/>
            <person name="Lindquist E."/>
            <person name="Lipzen A."/>
            <person name="Logrieco A.F."/>
            <person name="MacCabe A."/>
            <person name="Maekelae M.R."/>
            <person name="Malavazi I."/>
            <person name="Melin P."/>
            <person name="Meyer V."/>
            <person name="Mielnichuk N."/>
            <person name="Miskei M."/>
            <person name="Molnar A.P."/>
            <person name="Mule G."/>
            <person name="Ngan C.Y."/>
            <person name="Orejas M."/>
            <person name="Orosz E."/>
            <person name="Ouedraogo J.P."/>
            <person name="Overkamp K.M."/>
            <person name="Park H.-S."/>
            <person name="Perrone G."/>
            <person name="Piumi F."/>
            <person name="Punt P.J."/>
            <person name="Ram A.F."/>
            <person name="Ramon A."/>
            <person name="Rauscher S."/>
            <person name="Record E."/>
            <person name="Riano-Pachon D.M."/>
            <person name="Robert V."/>
            <person name="Roehrig J."/>
            <person name="Ruller R."/>
            <person name="Salamov A."/>
            <person name="Salih N.S."/>
            <person name="Samson R.A."/>
            <person name="Sandor E."/>
            <person name="Sanguinetti M."/>
            <person name="Schuetze T."/>
            <person name="Sepcic K."/>
            <person name="Shelest E."/>
            <person name="Sherlock G."/>
            <person name="Sophianopoulou V."/>
            <person name="Squina F.M."/>
            <person name="Sun H."/>
            <person name="Susca A."/>
            <person name="Todd R.B."/>
            <person name="Tsang A."/>
            <person name="Unkles S.E."/>
            <person name="van de Wiele N."/>
            <person name="van Rossen-Uffink D."/>
            <person name="Oliveira J.V."/>
            <person name="Vesth T.C."/>
            <person name="Visser J."/>
            <person name="Yu J.-H."/>
            <person name="Zhou M."/>
            <person name="Andersen M.R."/>
            <person name="Archer D.B."/>
            <person name="Baker S.E."/>
            <person name="Benoit I."/>
            <person name="Brakhage A.A."/>
            <person name="Braus G.H."/>
            <person name="Fischer R."/>
            <person name="Frisvad J.C."/>
            <person name="Goldman G.H."/>
            <person name="Houbraken J."/>
            <person name="Oakley B."/>
            <person name="Pocsi I."/>
            <person name="Scazzocchio C."/>
            <person name="Seiboth B."/>
            <person name="vanKuyk P.A."/>
            <person name="Wortman J."/>
            <person name="Dyer P.S."/>
            <person name="Grigoriev I.V."/>
        </authorList>
    </citation>
    <scope>NUCLEOTIDE SEQUENCE [LARGE SCALE GENOMIC DNA]</scope>
    <source>
        <strain evidence="4">CBS 583.65</strain>
    </source>
</reference>
<dbReference type="RefSeq" id="XP_040668018.1">
    <property type="nucleotide sequence ID" value="XM_040817445.1"/>
</dbReference>
<dbReference type="PANTHER" id="PTHR40018:SF1">
    <property type="entry name" value="[PSI+] INDUCTION PROTEIN 2"/>
    <property type="match status" value="1"/>
</dbReference>
<accession>A0A1L9PLD5</accession>
<keyword evidence="2" id="KW-0472">Membrane</keyword>
<feature type="region of interest" description="Disordered" evidence="1">
    <location>
        <begin position="135"/>
        <end position="415"/>
    </location>
</feature>
<sequence length="415" mass="45192">MSPVEFSYSLWARSPGDDLASAADTLSSWDKCMAKSYCKWPVIVGIIVGGVVLISIIACIVNCLCCGIRCCTGCCCSCCCPSPRDKRPKYEDPYNHPPAPMPQPQLPPVNNTYEEGYQPKYQAPQPLPTYRGAQVARFDTPPSPGVSKMNDDALPAMPSWDHAVTRRVEDSSPQPESVEMEPLNPVNRPPHRRPSAPRSPVGGYMGPPPIRTGSAVQRDYYPDSHGYDDQNPYDYHAQTTSPYDQPYRDNSPGGNYHAMPPPPQAYSPGPQFPVGVAVSPNTEMNRPIPYRQPSPGPGVPFRQASPGPNFPFRQPSPGPNFPFRQPSPGVPLRQPSPGLPLRQPSPGLPLRQQSPAMPYRQPSSPGLNQPPSYRAMSPTVPSSPPPPFTSVPQQISDPGRPPSLLQSGPKPGYKD</sequence>
<evidence type="ECO:0000313" key="3">
    <source>
        <dbReference type="EMBL" id="OJJ02256.1"/>
    </source>
</evidence>
<protein>
    <submittedName>
        <fullName evidence="3">Uncharacterized protein</fullName>
    </submittedName>
</protein>
<proteinExistence type="predicted"/>
<keyword evidence="2" id="KW-0812">Transmembrane</keyword>
<evidence type="ECO:0000256" key="1">
    <source>
        <dbReference type="SAM" id="MobiDB-lite"/>
    </source>
</evidence>
<organism evidence="3 4">
    <name type="scientific">Aspergillus versicolor CBS 583.65</name>
    <dbReference type="NCBI Taxonomy" id="1036611"/>
    <lineage>
        <taxon>Eukaryota</taxon>
        <taxon>Fungi</taxon>
        <taxon>Dikarya</taxon>
        <taxon>Ascomycota</taxon>
        <taxon>Pezizomycotina</taxon>
        <taxon>Eurotiomycetes</taxon>
        <taxon>Eurotiomycetidae</taxon>
        <taxon>Eurotiales</taxon>
        <taxon>Aspergillaceae</taxon>
        <taxon>Aspergillus</taxon>
        <taxon>Aspergillus subgen. Nidulantes</taxon>
    </lineage>
</organism>
<dbReference type="Proteomes" id="UP000184073">
    <property type="component" value="Unassembled WGS sequence"/>
</dbReference>
<dbReference type="PANTHER" id="PTHR40018">
    <property type="entry name" value="[PSI+] INDUCTION PROTEIN 2"/>
    <property type="match status" value="1"/>
</dbReference>
<dbReference type="OrthoDB" id="5401332at2759"/>
<dbReference type="AlphaFoldDB" id="A0A1L9PLD5"/>
<feature type="transmembrane region" description="Helical" evidence="2">
    <location>
        <begin position="40"/>
        <end position="61"/>
    </location>
</feature>